<accession>A0A4X2M0A6</accession>
<dbReference type="InterPro" id="IPR000580">
    <property type="entry name" value="TSC22/Bun"/>
</dbReference>
<reference evidence="3" key="2">
    <citation type="submission" date="2025-05" db="UniProtKB">
        <authorList>
            <consortium name="Ensembl"/>
        </authorList>
    </citation>
    <scope>IDENTIFICATION</scope>
</reference>
<dbReference type="GO" id="GO:0006357">
    <property type="term" value="P:regulation of transcription by RNA polymerase II"/>
    <property type="evidence" value="ECO:0007669"/>
    <property type="project" value="InterPro"/>
</dbReference>
<dbReference type="GO" id="GO:0043066">
    <property type="term" value="P:negative regulation of apoptotic process"/>
    <property type="evidence" value="ECO:0007669"/>
    <property type="project" value="TreeGrafter"/>
</dbReference>
<evidence type="ECO:0000256" key="2">
    <source>
        <dbReference type="SAM" id="Coils"/>
    </source>
</evidence>
<reference evidence="4" key="1">
    <citation type="submission" date="2018-12" db="EMBL/GenBank/DDBJ databases">
        <authorList>
            <person name="Yazar S."/>
        </authorList>
    </citation>
    <scope>NUCLEOTIDE SEQUENCE [LARGE SCALE GENOMIC DNA]</scope>
</reference>
<dbReference type="SUPFAM" id="SSF58026">
    <property type="entry name" value="Delta-sleep-inducing peptide immunoreactive peptide"/>
    <property type="match status" value="1"/>
</dbReference>
<dbReference type="Pfam" id="PF01166">
    <property type="entry name" value="TSC22"/>
    <property type="match status" value="1"/>
</dbReference>
<feature type="coiled-coil region" evidence="2">
    <location>
        <begin position="10"/>
        <end position="44"/>
    </location>
</feature>
<dbReference type="Proteomes" id="UP000314987">
    <property type="component" value="Unassembled WGS sequence"/>
</dbReference>
<keyword evidence="4" id="KW-1185">Reference proteome</keyword>
<dbReference type="GeneTree" id="ENSGT00940000161400"/>
<dbReference type="Ensembl" id="ENSVURT00010033893.1">
    <property type="protein sequence ID" value="ENSVURP00010029773.1"/>
    <property type="gene ID" value="ENSVURG00010022750.1"/>
</dbReference>
<dbReference type="PANTHER" id="PTHR46745">
    <property type="entry name" value="TSC22 DOMAIN FAMILY PROTEIN 1"/>
    <property type="match status" value="1"/>
</dbReference>
<dbReference type="GO" id="GO:0008284">
    <property type="term" value="P:positive regulation of cell population proliferation"/>
    <property type="evidence" value="ECO:0007669"/>
    <property type="project" value="TreeGrafter"/>
</dbReference>
<sequence>MFPSSPSHLMFAVREEVEVLKEQIRELAERNAALEQENGLLRALASPEQLAQLPNGLPANLSLAIPLGGKWPPPCPVLSVSGSPPD</sequence>
<dbReference type="STRING" id="29139.ENSVURP00010029773"/>
<dbReference type="PANTHER" id="PTHR46745:SF1">
    <property type="entry name" value="TSC22 DOMAIN FAMILY PROTEIN 1"/>
    <property type="match status" value="1"/>
</dbReference>
<dbReference type="Ensembl" id="ENSVURT00010033901.1">
    <property type="protein sequence ID" value="ENSVURP00010029781.1"/>
    <property type="gene ID" value="ENSVURG00010022754.1"/>
</dbReference>
<dbReference type="GO" id="GO:0005634">
    <property type="term" value="C:nucleus"/>
    <property type="evidence" value="ECO:0007669"/>
    <property type="project" value="TreeGrafter"/>
</dbReference>
<evidence type="ECO:0000313" key="3">
    <source>
        <dbReference type="Ensembl" id="ENSVURP00010029773.1"/>
    </source>
</evidence>
<evidence type="ECO:0000256" key="1">
    <source>
        <dbReference type="ARBA" id="ARBA00039911"/>
    </source>
</evidence>
<dbReference type="AlphaFoldDB" id="A0A4X2M0A6"/>
<keyword evidence="2" id="KW-0175">Coiled coil</keyword>
<proteinExistence type="predicted"/>
<evidence type="ECO:0000313" key="4">
    <source>
        <dbReference type="Proteomes" id="UP000314987"/>
    </source>
</evidence>
<dbReference type="GO" id="GO:0005829">
    <property type="term" value="C:cytosol"/>
    <property type="evidence" value="ECO:0007669"/>
    <property type="project" value="TreeGrafter"/>
</dbReference>
<name>A0A4X2M0A6_VOMUR</name>
<organism evidence="3 4">
    <name type="scientific">Vombatus ursinus</name>
    <name type="common">Common wombat</name>
    <dbReference type="NCBI Taxonomy" id="29139"/>
    <lineage>
        <taxon>Eukaryota</taxon>
        <taxon>Metazoa</taxon>
        <taxon>Chordata</taxon>
        <taxon>Craniata</taxon>
        <taxon>Vertebrata</taxon>
        <taxon>Euteleostomi</taxon>
        <taxon>Mammalia</taxon>
        <taxon>Metatheria</taxon>
        <taxon>Diprotodontia</taxon>
        <taxon>Vombatidae</taxon>
        <taxon>Vombatus</taxon>
    </lineage>
</organism>
<protein>
    <recommendedName>
        <fullName evidence="1">TSC22 domain family protein 1</fullName>
    </recommendedName>
</protein>
<dbReference type="Gene3D" id="1.20.5.490">
    <property type="entry name" value="Single helix bin"/>
    <property type="match status" value="1"/>
</dbReference>